<proteinExistence type="predicted"/>
<dbReference type="Proteomes" id="UP000652219">
    <property type="component" value="Unassembled WGS sequence"/>
</dbReference>
<feature type="compositionally biased region" description="Acidic residues" evidence="1">
    <location>
        <begin position="140"/>
        <end position="149"/>
    </location>
</feature>
<dbReference type="EMBL" id="WIGN01000337">
    <property type="protein sequence ID" value="KAF6798252.1"/>
    <property type="molecule type" value="Genomic_DNA"/>
</dbReference>
<reference evidence="2 3" key="1">
    <citation type="journal article" date="2020" name="Phytopathology">
        <title>Genome Sequence Resources of Colletotrichum truncatum, C. plurivorum, C. musicola, and C. sojae: Four Species Pathogenic to Soybean (Glycine max).</title>
        <authorList>
            <person name="Rogerio F."/>
            <person name="Boufleur T.R."/>
            <person name="Ciampi-Guillardi M."/>
            <person name="Sukno S.A."/>
            <person name="Thon M.R."/>
            <person name="Massola Junior N.S."/>
            <person name="Baroncelli R."/>
        </authorList>
    </citation>
    <scope>NUCLEOTIDE SEQUENCE [LARGE SCALE GENOMIC DNA]</scope>
    <source>
        <strain evidence="2 3">LFN0009</strain>
    </source>
</reference>
<feature type="region of interest" description="Disordered" evidence="1">
    <location>
        <begin position="71"/>
        <end position="177"/>
    </location>
</feature>
<keyword evidence="3" id="KW-1185">Reference proteome</keyword>
<feature type="compositionally biased region" description="Basic residues" evidence="1">
    <location>
        <begin position="125"/>
        <end position="134"/>
    </location>
</feature>
<sequence length="177" mass="18646">MPPKKTPSTEADAPTHGYTEGEIQLAFAMIKRLPRPTAYDADAIATEIGSASGSSVRKRVSLAMAKHGWFSGAAPAPAEGAENGSPAVTPKTPRAKKTPTTGGRKKKLQDTEDCDDEQEQDTPAKKKPRANARKAKSEEAVDQAVDDAESGAKTEEALKATKAEEEGAASEELEGQI</sequence>
<dbReference type="AlphaFoldDB" id="A0A8H6MLF9"/>
<feature type="compositionally biased region" description="Acidic residues" evidence="1">
    <location>
        <begin position="111"/>
        <end position="120"/>
    </location>
</feature>
<feature type="compositionally biased region" description="Acidic residues" evidence="1">
    <location>
        <begin position="166"/>
        <end position="177"/>
    </location>
</feature>
<evidence type="ECO:0000256" key="1">
    <source>
        <dbReference type="SAM" id="MobiDB-lite"/>
    </source>
</evidence>
<name>A0A8H6MLF9_9PEZI</name>
<gene>
    <name evidence="2" type="ORF">CSOJ01_12722</name>
</gene>
<feature type="compositionally biased region" description="Basic and acidic residues" evidence="1">
    <location>
        <begin position="150"/>
        <end position="165"/>
    </location>
</feature>
<comment type="caution">
    <text evidence="2">The sequence shown here is derived from an EMBL/GenBank/DDBJ whole genome shotgun (WGS) entry which is preliminary data.</text>
</comment>
<accession>A0A8H6MLF9</accession>
<protein>
    <submittedName>
        <fullName evidence="2">Uncharacterized protein</fullName>
    </submittedName>
</protein>
<evidence type="ECO:0000313" key="3">
    <source>
        <dbReference type="Proteomes" id="UP000652219"/>
    </source>
</evidence>
<evidence type="ECO:0000313" key="2">
    <source>
        <dbReference type="EMBL" id="KAF6798252.1"/>
    </source>
</evidence>
<organism evidence="2 3">
    <name type="scientific">Colletotrichum sojae</name>
    <dbReference type="NCBI Taxonomy" id="2175907"/>
    <lineage>
        <taxon>Eukaryota</taxon>
        <taxon>Fungi</taxon>
        <taxon>Dikarya</taxon>
        <taxon>Ascomycota</taxon>
        <taxon>Pezizomycotina</taxon>
        <taxon>Sordariomycetes</taxon>
        <taxon>Hypocreomycetidae</taxon>
        <taxon>Glomerellales</taxon>
        <taxon>Glomerellaceae</taxon>
        <taxon>Colletotrichum</taxon>
        <taxon>Colletotrichum orchidearum species complex</taxon>
    </lineage>
</organism>
<feature type="compositionally biased region" description="Basic residues" evidence="1">
    <location>
        <begin position="93"/>
        <end position="107"/>
    </location>
</feature>
<feature type="compositionally biased region" description="Low complexity" evidence="1">
    <location>
        <begin position="71"/>
        <end position="92"/>
    </location>
</feature>